<protein>
    <recommendedName>
        <fullName evidence="1">RNA polymerase sigma factor 70 region 4 type 2 domain-containing protein</fullName>
    </recommendedName>
</protein>
<dbReference type="SUPFAM" id="SSF88659">
    <property type="entry name" value="Sigma3 and sigma4 domains of RNA polymerase sigma factors"/>
    <property type="match status" value="1"/>
</dbReference>
<dbReference type="InterPro" id="IPR013249">
    <property type="entry name" value="RNA_pol_sigma70_r4_t2"/>
</dbReference>
<evidence type="ECO:0000313" key="3">
    <source>
        <dbReference type="Proteomes" id="UP000196386"/>
    </source>
</evidence>
<evidence type="ECO:0000313" key="2">
    <source>
        <dbReference type="EMBL" id="OUP69342.1"/>
    </source>
</evidence>
<dbReference type="Proteomes" id="UP000196386">
    <property type="component" value="Unassembled WGS sequence"/>
</dbReference>
<dbReference type="InterPro" id="IPR036388">
    <property type="entry name" value="WH-like_DNA-bd_sf"/>
</dbReference>
<dbReference type="EMBL" id="NFKP01000010">
    <property type="protein sequence ID" value="OUP69342.1"/>
    <property type="molecule type" value="Genomic_DNA"/>
</dbReference>
<dbReference type="InterPro" id="IPR013324">
    <property type="entry name" value="RNA_pol_sigma_r3/r4-like"/>
</dbReference>
<feature type="domain" description="RNA polymerase sigma factor 70 region 4 type 2" evidence="1">
    <location>
        <begin position="245"/>
        <end position="296"/>
    </location>
</feature>
<gene>
    <name evidence="2" type="ORF">B5F11_09655</name>
</gene>
<dbReference type="Pfam" id="PF08281">
    <property type="entry name" value="Sigma70_r4_2"/>
    <property type="match status" value="1"/>
</dbReference>
<dbReference type="Gene3D" id="1.10.10.10">
    <property type="entry name" value="Winged helix-like DNA-binding domain superfamily/Winged helix DNA-binding domain"/>
    <property type="match status" value="1"/>
</dbReference>
<accession>A0A1Y4MR98</accession>
<dbReference type="GO" id="GO:0016987">
    <property type="term" value="F:sigma factor activity"/>
    <property type="evidence" value="ECO:0007669"/>
    <property type="project" value="InterPro"/>
</dbReference>
<proteinExistence type="predicted"/>
<dbReference type="GO" id="GO:0003677">
    <property type="term" value="F:DNA binding"/>
    <property type="evidence" value="ECO:0007669"/>
    <property type="project" value="InterPro"/>
</dbReference>
<sequence>MRSFSGGVDLCFFPSKVKIESLLCQKSVFALFNANAKVHNFLSCIISLIIFSSWLGIPPAQSGFFVFLSKKEEITVTLQYVYQEKKFSVTVRWTDESQRSVINQEIICQLQQLYGVEYCSFLEIARQLDQKVDNLYQQIHTYSNEHKAISYNPAYRRVLLQSYASIADYIEENIGADTGEVSIVVKELFLQILDKLKELVEVYLADHTYQSKYRSRRRNYEQEVEAMEEIQSPLDFESVILQMTDIARMLEQLTESQRSRLVKHIFLGYTLQEIANQEGVSNQSVSASITAALKKLRSILEK</sequence>
<name>A0A1Y4MR98_9FIRM</name>
<evidence type="ECO:0000259" key="1">
    <source>
        <dbReference type="Pfam" id="PF08281"/>
    </source>
</evidence>
<dbReference type="AlphaFoldDB" id="A0A1Y4MR98"/>
<organism evidence="2 3">
    <name type="scientific">Anaerotruncus colihominis</name>
    <dbReference type="NCBI Taxonomy" id="169435"/>
    <lineage>
        <taxon>Bacteria</taxon>
        <taxon>Bacillati</taxon>
        <taxon>Bacillota</taxon>
        <taxon>Clostridia</taxon>
        <taxon>Eubacteriales</taxon>
        <taxon>Oscillospiraceae</taxon>
        <taxon>Anaerotruncus</taxon>
    </lineage>
</organism>
<dbReference type="GO" id="GO:0006352">
    <property type="term" value="P:DNA-templated transcription initiation"/>
    <property type="evidence" value="ECO:0007669"/>
    <property type="project" value="InterPro"/>
</dbReference>
<reference evidence="3" key="1">
    <citation type="submission" date="2017-04" db="EMBL/GenBank/DDBJ databases">
        <title>Function of individual gut microbiota members based on whole genome sequencing of pure cultures obtained from chicken caecum.</title>
        <authorList>
            <person name="Medvecky M."/>
            <person name="Cejkova D."/>
            <person name="Polansky O."/>
            <person name="Karasova D."/>
            <person name="Kubasova T."/>
            <person name="Cizek A."/>
            <person name="Rychlik I."/>
        </authorList>
    </citation>
    <scope>NUCLEOTIDE SEQUENCE [LARGE SCALE GENOMIC DNA]</scope>
    <source>
        <strain evidence="3">An175</strain>
    </source>
</reference>
<comment type="caution">
    <text evidence="2">The sequence shown here is derived from an EMBL/GenBank/DDBJ whole genome shotgun (WGS) entry which is preliminary data.</text>
</comment>